<sequence length="124" mass="13251">MGWFSRLFGKEEKAAQPAAVAQKVKQPAGDSVVNTRTAKQPEIPLERLGPDGKYDQSGLAKRVAVAFDQDPELDDIETVYVAQLSSQVVLKGKAPNQAAIDKMVAVASRVKGANDVDASQLTVD</sequence>
<proteinExistence type="predicted"/>
<feature type="domain" description="BON" evidence="2">
    <location>
        <begin position="55"/>
        <end position="124"/>
    </location>
</feature>
<organism evidence="3 4">
    <name type="scientific">Almyronema epifaneia S1</name>
    <dbReference type="NCBI Taxonomy" id="2991925"/>
    <lineage>
        <taxon>Bacteria</taxon>
        <taxon>Bacillati</taxon>
        <taxon>Cyanobacteriota</taxon>
        <taxon>Cyanophyceae</taxon>
        <taxon>Nodosilineales</taxon>
        <taxon>Nodosilineaceae</taxon>
        <taxon>Almyronema</taxon>
        <taxon>Almyronema epifaneia</taxon>
    </lineage>
</organism>
<gene>
    <name evidence="3" type="ORF">ACFVKH_08125</name>
</gene>
<dbReference type="InterPro" id="IPR007055">
    <property type="entry name" value="BON_dom"/>
</dbReference>
<dbReference type="PROSITE" id="PS50914">
    <property type="entry name" value="BON"/>
    <property type="match status" value="1"/>
</dbReference>
<reference evidence="3 4" key="1">
    <citation type="submission" date="2024-10" db="EMBL/GenBank/DDBJ databases">
        <authorList>
            <person name="Ratan Roy A."/>
            <person name="Morales Sandoval P.H."/>
            <person name="De Los Santos Villalobos S."/>
            <person name="Chakraborty S."/>
            <person name="Mukherjee J."/>
        </authorList>
    </citation>
    <scope>NUCLEOTIDE SEQUENCE [LARGE SCALE GENOMIC DNA]</scope>
    <source>
        <strain evidence="3 4">S1</strain>
    </source>
</reference>
<comment type="caution">
    <text evidence="3">The sequence shown here is derived from an EMBL/GenBank/DDBJ whole genome shotgun (WGS) entry which is preliminary data.</text>
</comment>
<evidence type="ECO:0000313" key="3">
    <source>
        <dbReference type="EMBL" id="MFE4106239.1"/>
    </source>
</evidence>
<dbReference type="RefSeq" id="WP_377963805.1">
    <property type="nucleotide sequence ID" value="NZ_JBHZOL010000058.1"/>
</dbReference>
<feature type="region of interest" description="Disordered" evidence="1">
    <location>
        <begin position="1"/>
        <end position="52"/>
    </location>
</feature>
<evidence type="ECO:0000259" key="2">
    <source>
        <dbReference type="PROSITE" id="PS50914"/>
    </source>
</evidence>
<protein>
    <recommendedName>
        <fullName evidence="2">BON domain-containing protein</fullName>
    </recommendedName>
</protein>
<name>A0ABW6IFT3_9CYAN</name>
<feature type="compositionally biased region" description="Low complexity" evidence="1">
    <location>
        <begin position="15"/>
        <end position="28"/>
    </location>
</feature>
<accession>A0ABW6IFT3</accession>
<keyword evidence="4" id="KW-1185">Reference proteome</keyword>
<dbReference type="EMBL" id="JBHZOL010000058">
    <property type="protein sequence ID" value="MFE4106239.1"/>
    <property type="molecule type" value="Genomic_DNA"/>
</dbReference>
<dbReference type="Proteomes" id="UP001600165">
    <property type="component" value="Unassembled WGS sequence"/>
</dbReference>
<evidence type="ECO:0000256" key="1">
    <source>
        <dbReference type="SAM" id="MobiDB-lite"/>
    </source>
</evidence>
<evidence type="ECO:0000313" key="4">
    <source>
        <dbReference type="Proteomes" id="UP001600165"/>
    </source>
</evidence>